<proteinExistence type="predicted"/>
<reference evidence="2" key="1">
    <citation type="journal article" name="BMC Genomics">
        <title>Long-read sequencing and de novo genome assembly of marine medaka (Oryzias melastigma).</title>
        <authorList>
            <person name="Liang P."/>
            <person name="Saqib H.S.A."/>
            <person name="Ni X."/>
            <person name="Shen Y."/>
        </authorList>
    </citation>
    <scope>NUCLEOTIDE SEQUENCE</scope>
    <source>
        <strain evidence="2">Bigg-433</strain>
    </source>
</reference>
<comment type="caution">
    <text evidence="2">The sequence shown here is derived from an EMBL/GenBank/DDBJ whole genome shotgun (WGS) entry which is preliminary data.</text>
</comment>
<evidence type="ECO:0000313" key="2">
    <source>
        <dbReference type="EMBL" id="KAF6719181.1"/>
    </source>
</evidence>
<dbReference type="Proteomes" id="UP000646548">
    <property type="component" value="Unassembled WGS sequence"/>
</dbReference>
<dbReference type="AlphaFoldDB" id="A0A834F2T6"/>
<gene>
    <name evidence="2" type="ORF">FQA47_004011</name>
</gene>
<feature type="region of interest" description="Disordered" evidence="1">
    <location>
        <begin position="67"/>
        <end position="87"/>
    </location>
</feature>
<accession>A0A834F2T6</accession>
<dbReference type="EMBL" id="WKFB01000633">
    <property type="protein sequence ID" value="KAF6719181.1"/>
    <property type="molecule type" value="Genomic_DNA"/>
</dbReference>
<organism evidence="2 3">
    <name type="scientific">Oryzias melastigma</name>
    <name type="common">Marine medaka</name>
    <dbReference type="NCBI Taxonomy" id="30732"/>
    <lineage>
        <taxon>Eukaryota</taxon>
        <taxon>Metazoa</taxon>
        <taxon>Chordata</taxon>
        <taxon>Craniata</taxon>
        <taxon>Vertebrata</taxon>
        <taxon>Euteleostomi</taxon>
        <taxon>Actinopterygii</taxon>
        <taxon>Neopterygii</taxon>
        <taxon>Teleostei</taxon>
        <taxon>Neoteleostei</taxon>
        <taxon>Acanthomorphata</taxon>
        <taxon>Ovalentaria</taxon>
        <taxon>Atherinomorphae</taxon>
        <taxon>Beloniformes</taxon>
        <taxon>Adrianichthyidae</taxon>
        <taxon>Oryziinae</taxon>
        <taxon>Oryzias</taxon>
    </lineage>
</organism>
<protein>
    <submittedName>
        <fullName evidence="2">Uncharacterized protein</fullName>
    </submittedName>
</protein>
<evidence type="ECO:0000313" key="3">
    <source>
        <dbReference type="Proteomes" id="UP000646548"/>
    </source>
</evidence>
<sequence length="184" mass="20153">MRHLIRRGKLLYVEKTERDAVHPNLSQNGINHLMRQDDMTSHLEEVEESVDAEPVLLDDDSPGYRDISPSAYHRRSPPHRSVSESELTRFPAAPAAAPGCLSGVCLFPPKPKGSALIFELVLALLPRLHHCGPSAAFIKRRVITCLLTHLSARCGGLSLHLAAGDADHMPRAACASPCRMVDVE</sequence>
<name>A0A834F2T6_ORYME</name>
<evidence type="ECO:0000256" key="1">
    <source>
        <dbReference type="SAM" id="MobiDB-lite"/>
    </source>
</evidence>